<protein>
    <submittedName>
        <fullName evidence="2">Uncharacterized protein</fullName>
    </submittedName>
</protein>
<comment type="caution">
    <text evidence="2">The sequence shown here is derived from an EMBL/GenBank/DDBJ whole genome shotgun (WGS) entry which is preliminary data.</text>
</comment>
<dbReference type="RefSeq" id="WP_148741571.1">
    <property type="nucleotide sequence ID" value="NZ_VSTH01000078.1"/>
</dbReference>
<accession>A0A5S4YV03</accession>
<name>A0A5S4YV03_9BRAD</name>
<feature type="compositionally biased region" description="Polar residues" evidence="1">
    <location>
        <begin position="64"/>
        <end position="79"/>
    </location>
</feature>
<dbReference type="EMBL" id="VSTH01000078">
    <property type="protein sequence ID" value="TYO64159.1"/>
    <property type="molecule type" value="Genomic_DNA"/>
</dbReference>
<proteinExistence type="predicted"/>
<feature type="region of interest" description="Disordered" evidence="1">
    <location>
        <begin position="57"/>
        <end position="79"/>
    </location>
</feature>
<organism evidence="2 3">
    <name type="scientific">Bradyrhizobium hipponense</name>
    <dbReference type="NCBI Taxonomy" id="2605638"/>
    <lineage>
        <taxon>Bacteria</taxon>
        <taxon>Pseudomonadati</taxon>
        <taxon>Pseudomonadota</taxon>
        <taxon>Alphaproteobacteria</taxon>
        <taxon>Hyphomicrobiales</taxon>
        <taxon>Nitrobacteraceae</taxon>
        <taxon>Bradyrhizobium</taxon>
    </lineage>
</organism>
<sequence>MIQDLFVRRYPQQIYWGDRPTAEIHQLFVQVAHIVFGDLVEGLQLNADFFKPRTTHLREKQGADVSTTRPPGTRPAANS</sequence>
<keyword evidence="3" id="KW-1185">Reference proteome</keyword>
<evidence type="ECO:0000256" key="1">
    <source>
        <dbReference type="SAM" id="MobiDB-lite"/>
    </source>
</evidence>
<dbReference type="AlphaFoldDB" id="A0A5S4YV03"/>
<dbReference type="Proteomes" id="UP000324797">
    <property type="component" value="Unassembled WGS sequence"/>
</dbReference>
<gene>
    <name evidence="2" type="ORF">FXV83_22525</name>
</gene>
<evidence type="ECO:0000313" key="3">
    <source>
        <dbReference type="Proteomes" id="UP000324797"/>
    </source>
</evidence>
<reference evidence="2 3" key="1">
    <citation type="submission" date="2019-08" db="EMBL/GenBank/DDBJ databases">
        <title>Bradyrhizobium hipponensis sp. nov., a rhizobium isolated from a Lupinus angustifolius root nodule in Tunisia.</title>
        <authorList>
            <person name="Off K."/>
            <person name="Rejili M."/>
            <person name="Mars M."/>
            <person name="Brachmann A."/>
            <person name="Marin M."/>
        </authorList>
    </citation>
    <scope>NUCLEOTIDE SEQUENCE [LARGE SCALE GENOMIC DNA]</scope>
    <source>
        <strain evidence="3">aSej3</strain>
    </source>
</reference>
<evidence type="ECO:0000313" key="2">
    <source>
        <dbReference type="EMBL" id="TYO64159.1"/>
    </source>
</evidence>